<dbReference type="Pfam" id="PF03009">
    <property type="entry name" value="GDPD"/>
    <property type="match status" value="1"/>
</dbReference>
<protein>
    <recommendedName>
        <fullName evidence="1">GP-PDE domain-containing protein</fullName>
    </recommendedName>
</protein>
<organism evidence="2 3">
    <name type="scientific">Paenibacillus montaniterrae</name>
    <dbReference type="NCBI Taxonomy" id="429341"/>
    <lineage>
        <taxon>Bacteria</taxon>
        <taxon>Bacillati</taxon>
        <taxon>Bacillota</taxon>
        <taxon>Bacilli</taxon>
        <taxon>Bacillales</taxon>
        <taxon>Paenibacillaceae</taxon>
        <taxon>Paenibacillus</taxon>
    </lineage>
</organism>
<sequence length="255" mass="28344">MLIESITDSAQIIVSGHRGYKAAYPENTLLSFQQAVAAGVHMLELDLRMSKDKQVVIIHDETVDRTTNGSGKVGEMTWEQLQALDAGGWMGPSFAGLKIPSFEQFCQLMLAYPHLLLNIEVKPSSDAEEVVDAAIAMLKQFSLYERCVFTCFDAAIIAYLHDRYAAKTQGFRGDKMTNFVEGEQGTYSKMWAIALEMSHLNRSDVKLFKHMGKQVWSYCPDTAQDVLYSVGAGATVMTCNNPMPALQLKKLLEQA</sequence>
<evidence type="ECO:0000259" key="1">
    <source>
        <dbReference type="PROSITE" id="PS51704"/>
    </source>
</evidence>
<dbReference type="InterPro" id="IPR017946">
    <property type="entry name" value="PLC-like_Pdiesterase_TIM-brl"/>
</dbReference>
<dbReference type="Gene3D" id="3.20.20.190">
    <property type="entry name" value="Phosphatidylinositol (PI) phosphodiesterase"/>
    <property type="match status" value="1"/>
</dbReference>
<name>A0A920CZ21_9BACL</name>
<dbReference type="GO" id="GO:0006629">
    <property type="term" value="P:lipid metabolic process"/>
    <property type="evidence" value="ECO:0007669"/>
    <property type="project" value="InterPro"/>
</dbReference>
<dbReference type="PANTHER" id="PTHR46211:SF14">
    <property type="entry name" value="GLYCEROPHOSPHODIESTER PHOSPHODIESTERASE"/>
    <property type="match status" value="1"/>
</dbReference>
<dbReference type="EMBL" id="BOSE01000009">
    <property type="protein sequence ID" value="GIP18456.1"/>
    <property type="molecule type" value="Genomic_DNA"/>
</dbReference>
<keyword evidence="3" id="KW-1185">Reference proteome</keyword>
<dbReference type="InterPro" id="IPR030395">
    <property type="entry name" value="GP_PDE_dom"/>
</dbReference>
<comment type="caution">
    <text evidence="2">The sequence shown here is derived from an EMBL/GenBank/DDBJ whole genome shotgun (WGS) entry which is preliminary data.</text>
</comment>
<accession>A0A920CZ21</accession>
<proteinExistence type="predicted"/>
<dbReference type="CDD" id="cd08565">
    <property type="entry name" value="GDPD_pAtGDE_like"/>
    <property type="match status" value="1"/>
</dbReference>
<dbReference type="PROSITE" id="PS51704">
    <property type="entry name" value="GP_PDE"/>
    <property type="match status" value="1"/>
</dbReference>
<feature type="domain" description="GP-PDE" evidence="1">
    <location>
        <begin position="12"/>
        <end position="249"/>
    </location>
</feature>
<dbReference type="Proteomes" id="UP000683139">
    <property type="component" value="Unassembled WGS sequence"/>
</dbReference>
<dbReference type="RefSeq" id="WP_246563815.1">
    <property type="nucleotide sequence ID" value="NZ_BOSE01000009.1"/>
</dbReference>
<reference evidence="2" key="1">
    <citation type="submission" date="2021-03" db="EMBL/GenBank/DDBJ databases">
        <title>Antimicrobial resistance genes in bacteria isolated from Japanese honey, and their potential for conferring macrolide and lincosamide resistance in the American foulbrood pathogen Paenibacillus larvae.</title>
        <authorList>
            <person name="Okamoto M."/>
            <person name="Kumagai M."/>
            <person name="Kanamori H."/>
            <person name="Takamatsu D."/>
        </authorList>
    </citation>
    <scope>NUCLEOTIDE SEQUENCE</scope>
    <source>
        <strain evidence="2">J40TS1</strain>
    </source>
</reference>
<gene>
    <name evidence="2" type="ORF">J40TS1_40980</name>
</gene>
<dbReference type="PANTHER" id="PTHR46211">
    <property type="entry name" value="GLYCEROPHOSPHORYL DIESTER PHOSPHODIESTERASE"/>
    <property type="match status" value="1"/>
</dbReference>
<dbReference type="SUPFAM" id="SSF51695">
    <property type="entry name" value="PLC-like phosphodiesterases"/>
    <property type="match status" value="1"/>
</dbReference>
<dbReference type="AlphaFoldDB" id="A0A920CZ21"/>
<dbReference type="GO" id="GO:0008081">
    <property type="term" value="F:phosphoric diester hydrolase activity"/>
    <property type="evidence" value="ECO:0007669"/>
    <property type="project" value="InterPro"/>
</dbReference>
<evidence type="ECO:0000313" key="2">
    <source>
        <dbReference type="EMBL" id="GIP18456.1"/>
    </source>
</evidence>
<evidence type="ECO:0000313" key="3">
    <source>
        <dbReference type="Proteomes" id="UP000683139"/>
    </source>
</evidence>